<organism evidence="2 3">
    <name type="scientific">Rubripirellula tenax</name>
    <dbReference type="NCBI Taxonomy" id="2528015"/>
    <lineage>
        <taxon>Bacteria</taxon>
        <taxon>Pseudomonadati</taxon>
        <taxon>Planctomycetota</taxon>
        <taxon>Planctomycetia</taxon>
        <taxon>Pirellulales</taxon>
        <taxon>Pirellulaceae</taxon>
        <taxon>Rubripirellula</taxon>
    </lineage>
</organism>
<protein>
    <recommendedName>
        <fullName evidence="4">PEP-CTERM protein-sorting domain-containing protein</fullName>
    </recommendedName>
</protein>
<keyword evidence="3" id="KW-1185">Reference proteome</keyword>
<comment type="caution">
    <text evidence="2">The sequence shown here is derived from an EMBL/GenBank/DDBJ whole genome shotgun (WGS) entry which is preliminary data.</text>
</comment>
<proteinExistence type="predicted"/>
<dbReference type="AlphaFoldDB" id="A0A5C6FK99"/>
<feature type="chain" id="PRO_5023127989" description="PEP-CTERM protein-sorting domain-containing protein" evidence="1">
    <location>
        <begin position="22"/>
        <end position="338"/>
    </location>
</feature>
<gene>
    <name evidence="2" type="ORF">Poly51_03660</name>
</gene>
<evidence type="ECO:0000313" key="2">
    <source>
        <dbReference type="EMBL" id="TWU60092.1"/>
    </source>
</evidence>
<accession>A0A5C6FK99</accession>
<dbReference type="NCBIfam" id="TIGR02595">
    <property type="entry name" value="PEP_CTERM"/>
    <property type="match status" value="1"/>
</dbReference>
<evidence type="ECO:0000256" key="1">
    <source>
        <dbReference type="SAM" id="SignalP"/>
    </source>
</evidence>
<evidence type="ECO:0000313" key="3">
    <source>
        <dbReference type="Proteomes" id="UP000318288"/>
    </source>
</evidence>
<sequence length="338" mass="34560" precursor="true">MIARYFACLLTIASLAGPATAAVVTPGNILVMDQTTSSIREFSTSGVFVQSFAVSPAAGAGSSDVPRDLVVDTIGNMHVFNGTFTPSLSTINQVTSAQVDRNGPGTGFASANATNRGGIAAIGSNVFVADAPIGARNEKGIIRFEAGNGFATTRFGTDFIANDLTFGADGRLYALGTESPAATASPGHINVYDPNSLARVDQIVLPSATQAMSLRGVAADGTGNMFAVIGTGSVLRLDASGAVVGSLSIIGANDLYDIDIDVNGNLLTTGTDSNVHLTNTGFTSQTSFLAAGSPSVPAPRMFATFATPVQAVPEPSTWIALLFCGAIACKRRRRVASV</sequence>
<dbReference type="Proteomes" id="UP000318288">
    <property type="component" value="Unassembled WGS sequence"/>
</dbReference>
<dbReference type="SUPFAM" id="SSF101898">
    <property type="entry name" value="NHL repeat"/>
    <property type="match status" value="1"/>
</dbReference>
<name>A0A5C6FK99_9BACT</name>
<dbReference type="EMBL" id="SJPW01000001">
    <property type="protein sequence ID" value="TWU60092.1"/>
    <property type="molecule type" value="Genomic_DNA"/>
</dbReference>
<feature type="signal peptide" evidence="1">
    <location>
        <begin position="1"/>
        <end position="21"/>
    </location>
</feature>
<dbReference type="InterPro" id="IPR013424">
    <property type="entry name" value="Ice-binding_C"/>
</dbReference>
<dbReference type="InterPro" id="IPR011042">
    <property type="entry name" value="6-blade_b-propeller_TolB-like"/>
</dbReference>
<evidence type="ECO:0008006" key="4">
    <source>
        <dbReference type="Google" id="ProtNLM"/>
    </source>
</evidence>
<reference evidence="2 3" key="1">
    <citation type="submission" date="2019-02" db="EMBL/GenBank/DDBJ databases">
        <title>Deep-cultivation of Planctomycetes and their phenomic and genomic characterization uncovers novel biology.</title>
        <authorList>
            <person name="Wiegand S."/>
            <person name="Jogler M."/>
            <person name="Boedeker C."/>
            <person name="Pinto D."/>
            <person name="Vollmers J."/>
            <person name="Rivas-Marin E."/>
            <person name="Kohn T."/>
            <person name="Peeters S.H."/>
            <person name="Heuer A."/>
            <person name="Rast P."/>
            <person name="Oberbeckmann S."/>
            <person name="Bunk B."/>
            <person name="Jeske O."/>
            <person name="Meyerdierks A."/>
            <person name="Storesund J.E."/>
            <person name="Kallscheuer N."/>
            <person name="Luecker S."/>
            <person name="Lage O.M."/>
            <person name="Pohl T."/>
            <person name="Merkel B.J."/>
            <person name="Hornburger P."/>
            <person name="Mueller R.-W."/>
            <person name="Bruemmer F."/>
            <person name="Labrenz M."/>
            <person name="Spormann A.M."/>
            <person name="Op Den Camp H."/>
            <person name="Overmann J."/>
            <person name="Amann R."/>
            <person name="Jetten M.S.M."/>
            <person name="Mascher T."/>
            <person name="Medema M.H."/>
            <person name="Devos D.P."/>
            <person name="Kaster A.-K."/>
            <person name="Ovreas L."/>
            <person name="Rohde M."/>
            <person name="Galperin M.Y."/>
            <person name="Jogler C."/>
        </authorList>
    </citation>
    <scope>NUCLEOTIDE SEQUENCE [LARGE SCALE GENOMIC DNA]</scope>
    <source>
        <strain evidence="2 3">Poly51</strain>
    </source>
</reference>
<keyword evidence="1" id="KW-0732">Signal</keyword>
<dbReference type="Gene3D" id="2.120.10.30">
    <property type="entry name" value="TolB, C-terminal domain"/>
    <property type="match status" value="1"/>
</dbReference>
<dbReference type="RefSeq" id="WP_186775276.1">
    <property type="nucleotide sequence ID" value="NZ_SJPW01000001.1"/>
</dbReference>